<evidence type="ECO:0000256" key="4">
    <source>
        <dbReference type="ARBA" id="ARBA00022723"/>
    </source>
</evidence>
<name>A0ABN5ASK9_9GAMM</name>
<dbReference type="Proteomes" id="UP000197717">
    <property type="component" value="Chromosome"/>
</dbReference>
<evidence type="ECO:0000256" key="9">
    <source>
        <dbReference type="ARBA" id="ARBA00049893"/>
    </source>
</evidence>
<protein>
    <recommendedName>
        <fullName evidence="10">Purine nucleoside phosphorylase</fullName>
    </recommendedName>
</protein>
<dbReference type="SUPFAM" id="SSF64438">
    <property type="entry name" value="CNF1/YfiH-like putative cysteine hydrolases"/>
    <property type="match status" value="1"/>
</dbReference>
<keyword evidence="3" id="KW-0808">Transferase</keyword>
<dbReference type="EMBL" id="CP022133">
    <property type="protein sequence ID" value="ASG66335.1"/>
    <property type="molecule type" value="Genomic_DNA"/>
</dbReference>
<reference evidence="11 12" key="1">
    <citation type="submission" date="2017-06" db="EMBL/GenBank/DDBJ databases">
        <title>Complete genome sequence of Idiomarina piscisalsi strain 10PY1A isolated from soil of Soudi Arabia.</title>
        <authorList>
            <person name="Kim M.-C."/>
            <person name="Jung B.K."/>
            <person name="Budiyanto F."/>
            <person name="Nzila A."/>
            <person name="Shin J.-H."/>
        </authorList>
    </citation>
    <scope>NUCLEOTIDE SEQUENCE [LARGE SCALE GENOMIC DNA]</scope>
    <source>
        <strain evidence="11 12">10PY1A</strain>
    </source>
</reference>
<dbReference type="Gene3D" id="3.60.140.10">
    <property type="entry name" value="CNF1/YfiH-like putative cysteine hydrolases"/>
    <property type="match status" value="1"/>
</dbReference>
<evidence type="ECO:0000313" key="11">
    <source>
        <dbReference type="EMBL" id="ASG66335.1"/>
    </source>
</evidence>
<dbReference type="CDD" id="cd16833">
    <property type="entry name" value="YfiH"/>
    <property type="match status" value="1"/>
</dbReference>
<comment type="catalytic activity">
    <reaction evidence="8">
        <text>adenosine + phosphate = alpha-D-ribose 1-phosphate + adenine</text>
        <dbReference type="Rhea" id="RHEA:27642"/>
        <dbReference type="ChEBI" id="CHEBI:16335"/>
        <dbReference type="ChEBI" id="CHEBI:16708"/>
        <dbReference type="ChEBI" id="CHEBI:43474"/>
        <dbReference type="ChEBI" id="CHEBI:57720"/>
        <dbReference type="EC" id="2.4.2.1"/>
    </reaction>
    <physiologicalReaction direction="left-to-right" evidence="8">
        <dbReference type="Rhea" id="RHEA:27643"/>
    </physiologicalReaction>
</comment>
<dbReference type="Pfam" id="PF02578">
    <property type="entry name" value="Cu-oxidase_4"/>
    <property type="match status" value="1"/>
</dbReference>
<sequence length="237" mass="26124">MTSLSVTQNVFHPNWTLPDNVGVAITTRAFGNLAVHVGDDPAAVLLRRRRLERELPLPHSVVWLQQRHTSNVLSWPFKTTIADAAYSSQPGSVCAVLTADCLPIFICSSDGKEIAAVHAGWRGLADGVLQNALKKFSTESSGLSVWIGPAIGPDAFEVGQDVFDAFVSNQFKTSHFFEPNGDKWLANLPGIAELICRQFGINEITQSDECTVSHSDLWYSWRNEKAAARFASIIWRK</sequence>
<dbReference type="InterPro" id="IPR003730">
    <property type="entry name" value="Cu_polyphenol_OxRdtase"/>
</dbReference>
<dbReference type="PANTHER" id="PTHR30616:SF2">
    <property type="entry name" value="PURINE NUCLEOSIDE PHOSPHORYLASE LACC1"/>
    <property type="match status" value="1"/>
</dbReference>
<dbReference type="InterPro" id="IPR038371">
    <property type="entry name" value="Cu_polyphenol_OxRdtase_sf"/>
</dbReference>
<gene>
    <name evidence="11" type="ORF">CEW91_09385</name>
</gene>
<evidence type="ECO:0000256" key="6">
    <source>
        <dbReference type="ARBA" id="ARBA00022833"/>
    </source>
</evidence>
<dbReference type="InterPro" id="IPR011324">
    <property type="entry name" value="Cytotoxic_necrot_fac-like_cat"/>
</dbReference>
<comment type="catalytic activity">
    <reaction evidence="7">
        <text>adenosine + H2O + H(+) = inosine + NH4(+)</text>
        <dbReference type="Rhea" id="RHEA:24408"/>
        <dbReference type="ChEBI" id="CHEBI:15377"/>
        <dbReference type="ChEBI" id="CHEBI:15378"/>
        <dbReference type="ChEBI" id="CHEBI:16335"/>
        <dbReference type="ChEBI" id="CHEBI:17596"/>
        <dbReference type="ChEBI" id="CHEBI:28938"/>
        <dbReference type="EC" id="3.5.4.4"/>
    </reaction>
    <physiologicalReaction direction="left-to-right" evidence="7">
        <dbReference type="Rhea" id="RHEA:24409"/>
    </physiologicalReaction>
</comment>
<evidence type="ECO:0000256" key="5">
    <source>
        <dbReference type="ARBA" id="ARBA00022801"/>
    </source>
</evidence>
<keyword evidence="4" id="KW-0479">Metal-binding</keyword>
<evidence type="ECO:0000256" key="3">
    <source>
        <dbReference type="ARBA" id="ARBA00022679"/>
    </source>
</evidence>
<keyword evidence="6" id="KW-0862">Zinc</keyword>
<evidence type="ECO:0000256" key="8">
    <source>
        <dbReference type="ARBA" id="ARBA00048968"/>
    </source>
</evidence>
<evidence type="ECO:0000256" key="7">
    <source>
        <dbReference type="ARBA" id="ARBA00047989"/>
    </source>
</evidence>
<evidence type="ECO:0000256" key="2">
    <source>
        <dbReference type="ARBA" id="ARBA00007353"/>
    </source>
</evidence>
<keyword evidence="12" id="KW-1185">Reference proteome</keyword>
<accession>A0ABN5ASK9</accession>
<keyword evidence="5" id="KW-0378">Hydrolase</keyword>
<comment type="catalytic activity">
    <reaction evidence="1">
        <text>inosine + phosphate = alpha-D-ribose 1-phosphate + hypoxanthine</text>
        <dbReference type="Rhea" id="RHEA:27646"/>
        <dbReference type="ChEBI" id="CHEBI:17368"/>
        <dbReference type="ChEBI" id="CHEBI:17596"/>
        <dbReference type="ChEBI" id="CHEBI:43474"/>
        <dbReference type="ChEBI" id="CHEBI:57720"/>
        <dbReference type="EC" id="2.4.2.1"/>
    </reaction>
    <physiologicalReaction direction="left-to-right" evidence="1">
        <dbReference type="Rhea" id="RHEA:27647"/>
    </physiologicalReaction>
</comment>
<proteinExistence type="inferred from homology"/>
<comment type="catalytic activity">
    <reaction evidence="9">
        <text>S-methyl-5'-thioadenosine + phosphate = 5-(methylsulfanyl)-alpha-D-ribose 1-phosphate + adenine</text>
        <dbReference type="Rhea" id="RHEA:11852"/>
        <dbReference type="ChEBI" id="CHEBI:16708"/>
        <dbReference type="ChEBI" id="CHEBI:17509"/>
        <dbReference type="ChEBI" id="CHEBI:43474"/>
        <dbReference type="ChEBI" id="CHEBI:58533"/>
        <dbReference type="EC" id="2.4.2.28"/>
    </reaction>
    <physiologicalReaction direction="left-to-right" evidence="9">
        <dbReference type="Rhea" id="RHEA:11853"/>
    </physiologicalReaction>
</comment>
<evidence type="ECO:0000256" key="1">
    <source>
        <dbReference type="ARBA" id="ARBA00000553"/>
    </source>
</evidence>
<dbReference type="NCBIfam" id="TIGR00726">
    <property type="entry name" value="peptidoglycan editing factor PgeF"/>
    <property type="match status" value="1"/>
</dbReference>
<comment type="similarity">
    <text evidence="2 10">Belongs to the purine nucleoside phosphorylase YfiH/LACC1 family.</text>
</comment>
<evidence type="ECO:0000313" key="12">
    <source>
        <dbReference type="Proteomes" id="UP000197717"/>
    </source>
</evidence>
<evidence type="ECO:0000256" key="10">
    <source>
        <dbReference type="RuleBase" id="RU361274"/>
    </source>
</evidence>
<organism evidence="11 12">
    <name type="scientific">Idiomarina piscisalsi</name>
    <dbReference type="NCBI Taxonomy" id="1096243"/>
    <lineage>
        <taxon>Bacteria</taxon>
        <taxon>Pseudomonadati</taxon>
        <taxon>Pseudomonadota</taxon>
        <taxon>Gammaproteobacteria</taxon>
        <taxon>Alteromonadales</taxon>
        <taxon>Idiomarinaceae</taxon>
        <taxon>Idiomarina</taxon>
    </lineage>
</organism>
<dbReference type="PANTHER" id="PTHR30616">
    <property type="entry name" value="UNCHARACTERIZED PROTEIN YFIH"/>
    <property type="match status" value="1"/>
</dbReference>